<evidence type="ECO:0000313" key="4">
    <source>
        <dbReference type="Proteomes" id="UP001218218"/>
    </source>
</evidence>
<accession>A0AAD6YXM7</accession>
<evidence type="ECO:0000256" key="2">
    <source>
        <dbReference type="SAM" id="SignalP"/>
    </source>
</evidence>
<feature type="signal peptide" evidence="2">
    <location>
        <begin position="1"/>
        <end position="17"/>
    </location>
</feature>
<proteinExistence type="predicted"/>
<feature type="region of interest" description="Disordered" evidence="1">
    <location>
        <begin position="284"/>
        <end position="306"/>
    </location>
</feature>
<dbReference type="EMBL" id="JARIHO010000145">
    <property type="protein sequence ID" value="KAJ7301059.1"/>
    <property type="molecule type" value="Genomic_DNA"/>
</dbReference>
<comment type="caution">
    <text evidence="3">The sequence shown here is derived from an EMBL/GenBank/DDBJ whole genome shotgun (WGS) entry which is preliminary data.</text>
</comment>
<feature type="chain" id="PRO_5042227592" evidence="2">
    <location>
        <begin position="18"/>
        <end position="352"/>
    </location>
</feature>
<dbReference type="AlphaFoldDB" id="A0AAD6YXM7"/>
<reference evidence="3" key="1">
    <citation type="submission" date="2023-03" db="EMBL/GenBank/DDBJ databases">
        <title>Massive genome expansion in bonnet fungi (Mycena s.s.) driven by repeated elements and novel gene families across ecological guilds.</title>
        <authorList>
            <consortium name="Lawrence Berkeley National Laboratory"/>
            <person name="Harder C.B."/>
            <person name="Miyauchi S."/>
            <person name="Viragh M."/>
            <person name="Kuo A."/>
            <person name="Thoen E."/>
            <person name="Andreopoulos B."/>
            <person name="Lu D."/>
            <person name="Skrede I."/>
            <person name="Drula E."/>
            <person name="Henrissat B."/>
            <person name="Morin E."/>
            <person name="Kohler A."/>
            <person name="Barry K."/>
            <person name="LaButti K."/>
            <person name="Morin E."/>
            <person name="Salamov A."/>
            <person name="Lipzen A."/>
            <person name="Mereny Z."/>
            <person name="Hegedus B."/>
            <person name="Baldrian P."/>
            <person name="Stursova M."/>
            <person name="Weitz H."/>
            <person name="Taylor A."/>
            <person name="Grigoriev I.V."/>
            <person name="Nagy L.G."/>
            <person name="Martin F."/>
            <person name="Kauserud H."/>
        </authorList>
    </citation>
    <scope>NUCLEOTIDE SEQUENCE</scope>
    <source>
        <strain evidence="3">CBHHK002</strain>
    </source>
</reference>
<keyword evidence="4" id="KW-1185">Reference proteome</keyword>
<organism evidence="3 4">
    <name type="scientific">Mycena albidolilacea</name>
    <dbReference type="NCBI Taxonomy" id="1033008"/>
    <lineage>
        <taxon>Eukaryota</taxon>
        <taxon>Fungi</taxon>
        <taxon>Dikarya</taxon>
        <taxon>Basidiomycota</taxon>
        <taxon>Agaricomycotina</taxon>
        <taxon>Agaricomycetes</taxon>
        <taxon>Agaricomycetidae</taxon>
        <taxon>Agaricales</taxon>
        <taxon>Marasmiineae</taxon>
        <taxon>Mycenaceae</taxon>
        <taxon>Mycena</taxon>
    </lineage>
</organism>
<sequence length="352" mass="38992">MSVVFAIALFLLTFVEASLLPQRSVVLLLDVRGVFLSSLAGPKLSDYGRLVCDPATDAISVSRNTTQVPFDDDPTLPEESRSVRIIFRADTKTYADGEEFYNLFCDPTLSQPKVVVVPNPSKHSIHHRAISKQPAADTLYRFSLEFIGAQRNVPYGTVERMYSFCTNVRGATYCFTIQDDGSMFVMTMEPFPALPDVATSEQLNQRVDKEEIKGQGALNGAGPGAGRIGSGVEEVPYRRRPAVDRKVSQGIIIQFRVSEELTSPLEKWLGDWRPQSSANRRLIGSEKREHQSHESHGSNRNNRGVVEIEGKRPGSWLAMTEAAAFRAVTTSNRKSCRARKAEEGVTLHQAST</sequence>
<evidence type="ECO:0000256" key="1">
    <source>
        <dbReference type="SAM" id="MobiDB-lite"/>
    </source>
</evidence>
<protein>
    <submittedName>
        <fullName evidence="3">Uncharacterized protein</fullName>
    </submittedName>
</protein>
<evidence type="ECO:0000313" key="3">
    <source>
        <dbReference type="EMBL" id="KAJ7301059.1"/>
    </source>
</evidence>
<gene>
    <name evidence="3" type="ORF">DFH08DRAFT_827912</name>
</gene>
<keyword evidence="2" id="KW-0732">Signal</keyword>
<feature type="compositionally biased region" description="Basic and acidic residues" evidence="1">
    <location>
        <begin position="284"/>
        <end position="297"/>
    </location>
</feature>
<dbReference type="Proteomes" id="UP001218218">
    <property type="component" value="Unassembled WGS sequence"/>
</dbReference>
<name>A0AAD6YXM7_9AGAR</name>